<dbReference type="EMBL" id="ABCS01000076">
    <property type="protein sequence ID" value="EDM75955.1"/>
    <property type="molecule type" value="Genomic_DNA"/>
</dbReference>
<evidence type="ECO:0000256" key="1">
    <source>
        <dbReference type="SAM" id="MobiDB-lite"/>
    </source>
</evidence>
<feature type="region of interest" description="Disordered" evidence="1">
    <location>
        <begin position="330"/>
        <end position="352"/>
    </location>
</feature>
<evidence type="ECO:0000313" key="4">
    <source>
        <dbReference type="Proteomes" id="UP000005801"/>
    </source>
</evidence>
<keyword evidence="2" id="KW-0732">Signal</keyword>
<dbReference type="RefSeq" id="WP_006974856.1">
    <property type="nucleotide sequence ID" value="NZ_ABCS01000076.1"/>
</dbReference>
<evidence type="ECO:0000256" key="2">
    <source>
        <dbReference type="SAM" id="SignalP"/>
    </source>
</evidence>
<feature type="signal peptide" evidence="2">
    <location>
        <begin position="1"/>
        <end position="33"/>
    </location>
</feature>
<comment type="caution">
    <text evidence="3">The sequence shown here is derived from an EMBL/GenBank/DDBJ whole genome shotgun (WGS) entry which is preliminary data.</text>
</comment>
<accession>A6GDR6</accession>
<dbReference type="Proteomes" id="UP000005801">
    <property type="component" value="Unassembled WGS sequence"/>
</dbReference>
<protein>
    <submittedName>
        <fullName evidence="3">Uncharacterized protein</fullName>
    </submittedName>
</protein>
<feature type="compositionally biased region" description="Acidic residues" evidence="1">
    <location>
        <begin position="334"/>
        <end position="343"/>
    </location>
</feature>
<gene>
    <name evidence="3" type="ORF">PPSIR1_19819</name>
</gene>
<feature type="chain" id="PRO_5002693894" evidence="2">
    <location>
        <begin position="34"/>
        <end position="387"/>
    </location>
</feature>
<dbReference type="OrthoDB" id="5508731at2"/>
<keyword evidence="4" id="KW-1185">Reference proteome</keyword>
<evidence type="ECO:0000313" key="3">
    <source>
        <dbReference type="EMBL" id="EDM75955.1"/>
    </source>
</evidence>
<organism evidence="3 4">
    <name type="scientific">Plesiocystis pacifica SIR-1</name>
    <dbReference type="NCBI Taxonomy" id="391625"/>
    <lineage>
        <taxon>Bacteria</taxon>
        <taxon>Pseudomonadati</taxon>
        <taxon>Myxococcota</taxon>
        <taxon>Polyangia</taxon>
        <taxon>Nannocystales</taxon>
        <taxon>Nannocystaceae</taxon>
        <taxon>Plesiocystis</taxon>
    </lineage>
</organism>
<name>A6GDR6_9BACT</name>
<reference evidence="3 4" key="1">
    <citation type="submission" date="2007-06" db="EMBL/GenBank/DDBJ databases">
        <authorList>
            <person name="Shimkets L."/>
            <person name="Ferriera S."/>
            <person name="Johnson J."/>
            <person name="Kravitz S."/>
            <person name="Beeson K."/>
            <person name="Sutton G."/>
            <person name="Rogers Y.-H."/>
            <person name="Friedman R."/>
            <person name="Frazier M."/>
            <person name="Venter J.C."/>
        </authorList>
    </citation>
    <scope>NUCLEOTIDE SEQUENCE [LARGE SCALE GENOMIC DNA]</scope>
    <source>
        <strain evidence="3 4">SIR-1</strain>
    </source>
</reference>
<proteinExistence type="predicted"/>
<dbReference type="AlphaFoldDB" id="A6GDR6"/>
<sequence length="387" mass="41200">MAGARNSRQALRAAFAGLLGLSAWALAPARAQAGNELHVRTPVLWPGASCGQVVERGGSEDAALHLDYAIPAEDTLLTADELEDSRTHQFLALCRDRPSTELLPEWITADDLARSLDAGLLDAAEAEAIISDLGILDAHPEWSSCARRITADDDRRPITFAAAEAGVDWTLADVPVGVWRVAGYTFEPPLNLWSPRPGFIKIVDDLDDPEQDLPALALSSPELILEADGAFTLEGCADLLEPALASVDWSPFAPELDWRPLLEAEAITDGSFSLALTAPPLEALGPPGRDAEASDQPTLLLRVRVTDALGRSAVAHLSQPAQLRPCVGGCADDSGSDSGEDGESGSHAGCSVPETPRPRLLWLLLALGWMGRRKGRTTRARFFSSAS</sequence>